<accession>A0A2P2PVX2</accession>
<reference evidence="2" key="1">
    <citation type="submission" date="2018-02" db="EMBL/GenBank/DDBJ databases">
        <title>Rhizophora mucronata_Transcriptome.</title>
        <authorList>
            <person name="Meera S.P."/>
            <person name="Sreeshan A."/>
            <person name="Augustine A."/>
        </authorList>
    </citation>
    <scope>NUCLEOTIDE SEQUENCE</scope>
    <source>
        <tissue evidence="2">Leaf</tissue>
    </source>
</reference>
<name>A0A2P2PVX2_RHIMU</name>
<evidence type="ECO:0000256" key="1">
    <source>
        <dbReference type="SAM" id="Phobius"/>
    </source>
</evidence>
<proteinExistence type="predicted"/>
<protein>
    <submittedName>
        <fullName evidence="2">Uncharacterized protein</fullName>
    </submittedName>
</protein>
<keyword evidence="1" id="KW-0812">Transmembrane</keyword>
<organism evidence="2">
    <name type="scientific">Rhizophora mucronata</name>
    <name type="common">Asiatic mangrove</name>
    <dbReference type="NCBI Taxonomy" id="61149"/>
    <lineage>
        <taxon>Eukaryota</taxon>
        <taxon>Viridiplantae</taxon>
        <taxon>Streptophyta</taxon>
        <taxon>Embryophyta</taxon>
        <taxon>Tracheophyta</taxon>
        <taxon>Spermatophyta</taxon>
        <taxon>Magnoliopsida</taxon>
        <taxon>eudicotyledons</taxon>
        <taxon>Gunneridae</taxon>
        <taxon>Pentapetalae</taxon>
        <taxon>rosids</taxon>
        <taxon>fabids</taxon>
        <taxon>Malpighiales</taxon>
        <taxon>Rhizophoraceae</taxon>
        <taxon>Rhizophora</taxon>
    </lineage>
</organism>
<feature type="transmembrane region" description="Helical" evidence="1">
    <location>
        <begin position="12"/>
        <end position="30"/>
    </location>
</feature>
<dbReference type="AlphaFoldDB" id="A0A2P2PVX2"/>
<sequence>MDRGSRSNRYLGFWVNENLSFLYVGFLLLFEDV</sequence>
<keyword evidence="1" id="KW-0472">Membrane</keyword>
<dbReference type="EMBL" id="GGEC01078403">
    <property type="protein sequence ID" value="MBX58887.1"/>
    <property type="molecule type" value="Transcribed_RNA"/>
</dbReference>
<keyword evidence="1" id="KW-1133">Transmembrane helix</keyword>
<evidence type="ECO:0000313" key="2">
    <source>
        <dbReference type="EMBL" id="MBX58887.1"/>
    </source>
</evidence>